<keyword evidence="4" id="KW-0227">DNA damage</keyword>
<gene>
    <name evidence="11" type="ORF">EJ06DRAFT_520057</name>
</gene>
<dbReference type="PANTHER" id="PTHR31571:SF2">
    <property type="entry name" value="HISTONE ACETYLTRANSFERASE RTT109"/>
    <property type="match status" value="1"/>
</dbReference>
<evidence type="ECO:0000313" key="12">
    <source>
        <dbReference type="Proteomes" id="UP000799640"/>
    </source>
</evidence>
<dbReference type="EMBL" id="ML996690">
    <property type="protein sequence ID" value="KAF2403116.1"/>
    <property type="molecule type" value="Genomic_DNA"/>
</dbReference>
<sequence length="453" mass="49275">MAAAMLPSSPPPVSPSLAAALTRELPAGTRLRAYHLSSPPTRCDPLFSPPPGQRGEKTYLESHFLGVTTTSSTTTTPPSPTSPPATSETFILALEVQIYTTTHLTTIFISKADSTGYAPPHPRGASSPLRGIARAFIAHLVRHRRRPHVPLVVSLFARASEQYLFPGSVRNAGKHVSDDRQLIRWWCRVLDPLVASPPTTTTPNFANGSASAVNGSITPAVTAYLLIPGIDSISPFLPPSSRGRWVAGHPLLTLNATPPAPPRCLIPHFPDDPKARFLDELDAELRGSDRGVGDSPSKKGSGAWRSVRSLDQFWDAMACRQECAAGRVVGFLWVVFGVEGEGREGMSSPDAAAARRAPRTPRREVKTKRKRKGVLAGPITPRTPRIKMSDEDAVARRPARSKYYYWPETGRGEIVLVAEKYRKATERLLTGDYGTREQAVIATGQWSAWIYGL</sequence>
<keyword evidence="3" id="KW-0808">Transferase</keyword>
<dbReference type="GO" id="GO:0006355">
    <property type="term" value="P:regulation of DNA-templated transcription"/>
    <property type="evidence" value="ECO:0007669"/>
    <property type="project" value="InterPro"/>
</dbReference>
<dbReference type="OrthoDB" id="3361892at2759"/>
<feature type="region of interest" description="Disordered" evidence="10">
    <location>
        <begin position="342"/>
        <end position="385"/>
    </location>
</feature>
<accession>A0A6G1I4R7</accession>
<dbReference type="GO" id="GO:0032931">
    <property type="term" value="F:histone H3K56 acetyltransferase activity"/>
    <property type="evidence" value="ECO:0007669"/>
    <property type="project" value="TreeGrafter"/>
</dbReference>
<dbReference type="Proteomes" id="UP000799640">
    <property type="component" value="Unassembled WGS sequence"/>
</dbReference>
<evidence type="ECO:0000256" key="10">
    <source>
        <dbReference type="SAM" id="MobiDB-lite"/>
    </source>
</evidence>
<evidence type="ECO:0000256" key="2">
    <source>
        <dbReference type="ARBA" id="ARBA00013184"/>
    </source>
</evidence>
<evidence type="ECO:0000256" key="7">
    <source>
        <dbReference type="ARBA" id="ARBA00023163"/>
    </source>
</evidence>
<dbReference type="SMART" id="SM01250">
    <property type="entry name" value="KAT11"/>
    <property type="match status" value="1"/>
</dbReference>
<evidence type="ECO:0000313" key="11">
    <source>
        <dbReference type="EMBL" id="KAF2403116.1"/>
    </source>
</evidence>
<feature type="compositionally biased region" description="Basic residues" evidence="10">
    <location>
        <begin position="356"/>
        <end position="373"/>
    </location>
</feature>
<keyword evidence="6" id="KW-0805">Transcription regulation</keyword>
<protein>
    <recommendedName>
        <fullName evidence="2">histone acetyltransferase</fullName>
        <ecNumber evidence="2">2.3.1.48</ecNumber>
    </recommendedName>
</protein>
<keyword evidence="12" id="KW-1185">Reference proteome</keyword>
<evidence type="ECO:0000256" key="3">
    <source>
        <dbReference type="ARBA" id="ARBA00022679"/>
    </source>
</evidence>
<comment type="subcellular location">
    <subcellularLocation>
        <location evidence="1">Nucleus</location>
    </subcellularLocation>
</comment>
<feature type="region of interest" description="Disordered" evidence="10">
    <location>
        <begin position="34"/>
        <end position="57"/>
    </location>
</feature>
<reference evidence="11" key="1">
    <citation type="journal article" date="2020" name="Stud. Mycol.">
        <title>101 Dothideomycetes genomes: a test case for predicting lifestyles and emergence of pathogens.</title>
        <authorList>
            <person name="Haridas S."/>
            <person name="Albert R."/>
            <person name="Binder M."/>
            <person name="Bloem J."/>
            <person name="Labutti K."/>
            <person name="Salamov A."/>
            <person name="Andreopoulos B."/>
            <person name="Baker S."/>
            <person name="Barry K."/>
            <person name="Bills G."/>
            <person name="Bluhm B."/>
            <person name="Cannon C."/>
            <person name="Castanera R."/>
            <person name="Culley D."/>
            <person name="Daum C."/>
            <person name="Ezra D."/>
            <person name="Gonzalez J."/>
            <person name="Henrissat B."/>
            <person name="Kuo A."/>
            <person name="Liang C."/>
            <person name="Lipzen A."/>
            <person name="Lutzoni F."/>
            <person name="Magnuson J."/>
            <person name="Mondo S."/>
            <person name="Nolan M."/>
            <person name="Ohm R."/>
            <person name="Pangilinan J."/>
            <person name="Park H.-J."/>
            <person name="Ramirez L."/>
            <person name="Alfaro M."/>
            <person name="Sun H."/>
            <person name="Tritt A."/>
            <person name="Yoshinaga Y."/>
            <person name="Zwiers L.-H."/>
            <person name="Turgeon B."/>
            <person name="Goodwin S."/>
            <person name="Spatafora J."/>
            <person name="Crous P."/>
            <person name="Grigoriev I."/>
        </authorList>
    </citation>
    <scope>NUCLEOTIDE SEQUENCE</scope>
    <source>
        <strain evidence="11">CBS 262.69</strain>
    </source>
</reference>
<dbReference type="Pfam" id="PF08214">
    <property type="entry name" value="HAT_KAT11"/>
    <property type="match status" value="1"/>
</dbReference>
<keyword evidence="5" id="KW-0007">Acetylation</keyword>
<dbReference type="AlphaFoldDB" id="A0A6G1I4R7"/>
<evidence type="ECO:0000256" key="4">
    <source>
        <dbReference type="ARBA" id="ARBA00022763"/>
    </source>
</evidence>
<organism evidence="11 12">
    <name type="scientific">Trichodelitschia bisporula</name>
    <dbReference type="NCBI Taxonomy" id="703511"/>
    <lineage>
        <taxon>Eukaryota</taxon>
        <taxon>Fungi</taxon>
        <taxon>Dikarya</taxon>
        <taxon>Ascomycota</taxon>
        <taxon>Pezizomycotina</taxon>
        <taxon>Dothideomycetes</taxon>
        <taxon>Dothideomycetes incertae sedis</taxon>
        <taxon>Phaeotrichales</taxon>
        <taxon>Phaeotrichaceae</taxon>
        <taxon>Trichodelitschia</taxon>
    </lineage>
</organism>
<dbReference type="PANTHER" id="PTHR31571">
    <property type="entry name" value="ALTERED INHERITANCE OF MITOCHONDRIA PROTEIN 6"/>
    <property type="match status" value="1"/>
</dbReference>
<name>A0A6G1I4R7_9PEZI</name>
<evidence type="ECO:0000256" key="8">
    <source>
        <dbReference type="ARBA" id="ARBA00023242"/>
    </source>
</evidence>
<evidence type="ECO:0000256" key="9">
    <source>
        <dbReference type="ARBA" id="ARBA00048940"/>
    </source>
</evidence>
<dbReference type="InterPro" id="IPR016849">
    <property type="entry name" value="Rtt109"/>
</dbReference>
<proteinExistence type="predicted"/>
<dbReference type="GO" id="GO:0005634">
    <property type="term" value="C:nucleus"/>
    <property type="evidence" value="ECO:0007669"/>
    <property type="project" value="UniProtKB-SubCell"/>
</dbReference>
<keyword evidence="8" id="KW-0539">Nucleus</keyword>
<evidence type="ECO:0000256" key="6">
    <source>
        <dbReference type="ARBA" id="ARBA00023015"/>
    </source>
</evidence>
<comment type="catalytic activity">
    <reaction evidence="9">
        <text>L-lysyl-[histone] + acetyl-CoA = N(6)-acetyl-L-lysyl-[histone] + CoA + H(+)</text>
        <dbReference type="Rhea" id="RHEA:21992"/>
        <dbReference type="Rhea" id="RHEA-COMP:9845"/>
        <dbReference type="Rhea" id="RHEA-COMP:11338"/>
        <dbReference type="ChEBI" id="CHEBI:15378"/>
        <dbReference type="ChEBI" id="CHEBI:29969"/>
        <dbReference type="ChEBI" id="CHEBI:57287"/>
        <dbReference type="ChEBI" id="CHEBI:57288"/>
        <dbReference type="ChEBI" id="CHEBI:61930"/>
        <dbReference type="EC" id="2.3.1.48"/>
    </reaction>
    <physiologicalReaction direction="left-to-right" evidence="9">
        <dbReference type="Rhea" id="RHEA:21993"/>
    </physiologicalReaction>
</comment>
<dbReference type="GO" id="GO:0006974">
    <property type="term" value="P:DNA damage response"/>
    <property type="evidence" value="ECO:0007669"/>
    <property type="project" value="UniProtKB-KW"/>
</dbReference>
<dbReference type="InterPro" id="IPR051236">
    <property type="entry name" value="HAT_RTT109-like"/>
</dbReference>
<dbReference type="PROSITE" id="PS51728">
    <property type="entry name" value="RTT109_HAT"/>
    <property type="match status" value="1"/>
</dbReference>
<evidence type="ECO:0000256" key="5">
    <source>
        <dbReference type="ARBA" id="ARBA00022990"/>
    </source>
</evidence>
<dbReference type="InterPro" id="IPR013178">
    <property type="entry name" value="Histone_AcTrfase_Rtt109/CBP"/>
</dbReference>
<dbReference type="EC" id="2.3.1.48" evidence="2"/>
<keyword evidence="7" id="KW-0804">Transcription</keyword>
<evidence type="ECO:0000256" key="1">
    <source>
        <dbReference type="ARBA" id="ARBA00004123"/>
    </source>
</evidence>